<dbReference type="AlphaFoldDB" id="A0A7J7FHH5"/>
<protein>
    <submittedName>
        <fullName evidence="1">Uncharacterized protein</fullName>
    </submittedName>
</protein>
<dbReference type="GO" id="GO:0008017">
    <property type="term" value="F:microtubule binding"/>
    <property type="evidence" value="ECO:0007669"/>
    <property type="project" value="InterPro"/>
</dbReference>
<reference evidence="1 2" key="1">
    <citation type="journal article" date="2020" name="Mol. Biol. Evol.">
        <title>Interspecific Gene Flow and the Evolution of Specialization in Black and White Rhinoceros.</title>
        <authorList>
            <person name="Moodley Y."/>
            <person name="Westbury M.V."/>
            <person name="Russo I.M."/>
            <person name="Gopalakrishnan S."/>
            <person name="Rakotoarivelo A."/>
            <person name="Olsen R.A."/>
            <person name="Prost S."/>
            <person name="Tunstall T."/>
            <person name="Ryder O.A."/>
            <person name="Dalen L."/>
            <person name="Bruford M.W."/>
        </authorList>
    </citation>
    <scope>NUCLEOTIDE SEQUENCE [LARGE SCALE GENOMIC DNA]</scope>
    <source>
        <strain evidence="1">SBR-YM</strain>
        <tissue evidence="1">Skin</tissue>
    </source>
</reference>
<accession>A0A7J7FHH5</accession>
<dbReference type="PANTHER" id="PTHR10623">
    <property type="entry name" value="MICROTUBULE-ASSOCIATED PROTEIN RP/EB FAMILY MEMBER"/>
    <property type="match status" value="1"/>
</dbReference>
<dbReference type="SUPFAM" id="SSF47576">
    <property type="entry name" value="Calponin-homology domain, CH-domain"/>
    <property type="match status" value="1"/>
</dbReference>
<dbReference type="InterPro" id="IPR036872">
    <property type="entry name" value="CH_dom_sf"/>
</dbReference>
<dbReference type="EMBL" id="JACDTQ010000575">
    <property type="protein sequence ID" value="KAF5927542.1"/>
    <property type="molecule type" value="Genomic_DNA"/>
</dbReference>
<sequence>MEQLCMGAAYCQFMDMLFTGSIALKKGKFQAKVEHEYIQNFLILQAGFKRMKFKKNFDAKCDGKGYDPTIAARQGQDTSGASSRVAIVLNKPAVQLLRGPFRHKQLLRQRKNLGLGNGNDTAAKSMQRVSVLKLLAN</sequence>
<evidence type="ECO:0000313" key="2">
    <source>
        <dbReference type="Proteomes" id="UP000551758"/>
    </source>
</evidence>
<organism evidence="1 2">
    <name type="scientific">Diceros bicornis minor</name>
    <name type="common">South-central black rhinoceros</name>
    <dbReference type="NCBI Taxonomy" id="77932"/>
    <lineage>
        <taxon>Eukaryota</taxon>
        <taxon>Metazoa</taxon>
        <taxon>Chordata</taxon>
        <taxon>Craniata</taxon>
        <taxon>Vertebrata</taxon>
        <taxon>Euteleostomi</taxon>
        <taxon>Mammalia</taxon>
        <taxon>Eutheria</taxon>
        <taxon>Laurasiatheria</taxon>
        <taxon>Perissodactyla</taxon>
        <taxon>Rhinocerotidae</taxon>
        <taxon>Diceros</taxon>
    </lineage>
</organism>
<name>A0A7J7FHH5_DICBM</name>
<dbReference type="InterPro" id="IPR027328">
    <property type="entry name" value="MAPRE"/>
</dbReference>
<proteinExistence type="predicted"/>
<comment type="caution">
    <text evidence="1">The sequence shown here is derived from an EMBL/GenBank/DDBJ whole genome shotgun (WGS) entry which is preliminary data.</text>
</comment>
<dbReference type="Gene3D" id="1.10.418.10">
    <property type="entry name" value="Calponin-like domain"/>
    <property type="match status" value="1"/>
</dbReference>
<evidence type="ECO:0000313" key="1">
    <source>
        <dbReference type="EMBL" id="KAF5927542.1"/>
    </source>
</evidence>
<keyword evidence="2" id="KW-1185">Reference proteome</keyword>
<gene>
    <name evidence="1" type="ORF">HPG69_016181</name>
</gene>
<dbReference type="Proteomes" id="UP000551758">
    <property type="component" value="Unassembled WGS sequence"/>
</dbReference>